<reference evidence="1" key="1">
    <citation type="submission" date="2023-06" db="EMBL/GenBank/DDBJ databases">
        <authorList>
            <person name="Kurt Z."/>
        </authorList>
    </citation>
    <scope>NUCLEOTIDE SEQUENCE</scope>
</reference>
<dbReference type="EMBL" id="CATOUU010000873">
    <property type="protein sequence ID" value="CAI9956469.1"/>
    <property type="molecule type" value="Genomic_DNA"/>
</dbReference>
<sequence>MTISLNIQPLCEEETLKKIYQYNTVKLHSRIEQNRIIFQYQKKDVRQIKYQESILFFSLSHVPSLQFSTVTLSQQCLLRKVQNFIVLALSDIQVVFIGPYIYRRNQSANDSVRALLGLY</sequence>
<reference evidence="2 3" key="2">
    <citation type="submission" date="2024-07" db="EMBL/GenBank/DDBJ databases">
        <authorList>
            <person name="Akdeniz Z."/>
        </authorList>
    </citation>
    <scope>NUCLEOTIDE SEQUENCE [LARGE SCALE GENOMIC DNA]</scope>
</reference>
<dbReference type="EMBL" id="CAXDID020000170">
    <property type="protein sequence ID" value="CAL6047175.1"/>
    <property type="molecule type" value="Genomic_DNA"/>
</dbReference>
<keyword evidence="3" id="KW-1185">Reference proteome</keyword>
<accession>A0AA86UHY7</accession>
<dbReference type="AlphaFoldDB" id="A0AA86UHY7"/>
<evidence type="ECO:0000313" key="2">
    <source>
        <dbReference type="EMBL" id="CAL6047175.1"/>
    </source>
</evidence>
<dbReference type="Proteomes" id="UP001642409">
    <property type="component" value="Unassembled WGS sequence"/>
</dbReference>
<comment type="caution">
    <text evidence="1">The sequence shown here is derived from an EMBL/GenBank/DDBJ whole genome shotgun (WGS) entry which is preliminary data.</text>
</comment>
<gene>
    <name evidence="2" type="ORF">HINF_LOCUS42083</name>
    <name evidence="1" type="ORF">HINF_LOCUS44114</name>
</gene>
<evidence type="ECO:0000313" key="3">
    <source>
        <dbReference type="Proteomes" id="UP001642409"/>
    </source>
</evidence>
<name>A0AA86UHY7_9EUKA</name>
<protein>
    <submittedName>
        <fullName evidence="2">Hypothetical_protein</fullName>
    </submittedName>
</protein>
<organism evidence="1">
    <name type="scientific">Hexamita inflata</name>
    <dbReference type="NCBI Taxonomy" id="28002"/>
    <lineage>
        <taxon>Eukaryota</taxon>
        <taxon>Metamonada</taxon>
        <taxon>Diplomonadida</taxon>
        <taxon>Hexamitidae</taxon>
        <taxon>Hexamitinae</taxon>
        <taxon>Hexamita</taxon>
    </lineage>
</organism>
<evidence type="ECO:0000313" key="1">
    <source>
        <dbReference type="EMBL" id="CAI9956469.1"/>
    </source>
</evidence>
<proteinExistence type="predicted"/>